<dbReference type="GeneTree" id="ENSGT00940000166743"/>
<dbReference type="STRING" id="8153.ENSHBUP00000027143"/>
<dbReference type="Pfam" id="PF04548">
    <property type="entry name" value="AIG1"/>
    <property type="match status" value="1"/>
</dbReference>
<feature type="compositionally biased region" description="Basic and acidic residues" evidence="4">
    <location>
        <begin position="369"/>
        <end position="422"/>
    </location>
</feature>
<dbReference type="InterPro" id="IPR027417">
    <property type="entry name" value="P-loop_NTPase"/>
</dbReference>
<reference evidence="6" key="1">
    <citation type="submission" date="2025-08" db="UniProtKB">
        <authorList>
            <consortium name="Ensembl"/>
        </authorList>
    </citation>
    <scope>IDENTIFICATION</scope>
</reference>
<comment type="similarity">
    <text evidence="1">Belongs to the TRAFAC class TrmE-Era-EngA-EngB-Septin-like GTPase superfamily. AIG1/Toc34/Toc159-like paraseptin GTPase family. IAN subfamily.</text>
</comment>
<dbReference type="Gene3D" id="3.40.50.300">
    <property type="entry name" value="P-loop containing nucleotide triphosphate hydrolases"/>
    <property type="match status" value="1"/>
</dbReference>
<proteinExistence type="inferred from homology"/>
<evidence type="ECO:0000313" key="6">
    <source>
        <dbReference type="Ensembl" id="ENSHBUP00000027143.1"/>
    </source>
</evidence>
<dbReference type="AlphaFoldDB" id="A0A3Q2WLD7"/>
<dbReference type="InterPro" id="IPR045058">
    <property type="entry name" value="GIMA/IAN/Toc"/>
</dbReference>
<protein>
    <recommendedName>
        <fullName evidence="5">AIG1-type G domain-containing protein</fullName>
    </recommendedName>
</protein>
<dbReference type="Proteomes" id="UP000264840">
    <property type="component" value="Unplaced"/>
</dbReference>
<dbReference type="Ensembl" id="ENSHBUT00000001548.1">
    <property type="protein sequence ID" value="ENSHBUP00000027143.1"/>
    <property type="gene ID" value="ENSHBUG00000000258.1"/>
</dbReference>
<evidence type="ECO:0000313" key="7">
    <source>
        <dbReference type="Proteomes" id="UP000264840"/>
    </source>
</evidence>
<feature type="compositionally biased region" description="Gly residues" evidence="4">
    <location>
        <begin position="477"/>
        <end position="489"/>
    </location>
</feature>
<keyword evidence="3" id="KW-0342">GTP-binding</keyword>
<dbReference type="PANTHER" id="PTHR10903">
    <property type="entry name" value="GTPASE, IMAP FAMILY MEMBER-RELATED"/>
    <property type="match status" value="1"/>
</dbReference>
<feature type="compositionally biased region" description="Basic and acidic residues" evidence="4">
    <location>
        <begin position="434"/>
        <end position="470"/>
    </location>
</feature>
<feature type="compositionally biased region" description="Acidic residues" evidence="4">
    <location>
        <begin position="358"/>
        <end position="368"/>
    </location>
</feature>
<reference evidence="6" key="2">
    <citation type="submission" date="2025-09" db="UniProtKB">
        <authorList>
            <consortium name="Ensembl"/>
        </authorList>
    </citation>
    <scope>IDENTIFICATION</scope>
</reference>
<feature type="region of interest" description="Disordered" evidence="4">
    <location>
        <begin position="270"/>
        <end position="491"/>
    </location>
</feature>
<feature type="domain" description="AIG1-type G" evidence="5">
    <location>
        <begin position="24"/>
        <end position="225"/>
    </location>
</feature>
<dbReference type="SUPFAM" id="SSF52540">
    <property type="entry name" value="P-loop containing nucleoside triphosphate hydrolases"/>
    <property type="match status" value="1"/>
</dbReference>
<name>A0A3Q2WLD7_HAPBU</name>
<dbReference type="PANTHER" id="PTHR10903:SF62">
    <property type="entry name" value="GTPASE IMAP FAMILY MEMBER 4-LIKE-RELATED"/>
    <property type="match status" value="1"/>
</dbReference>
<evidence type="ECO:0000259" key="5">
    <source>
        <dbReference type="PROSITE" id="PS51720"/>
    </source>
</evidence>
<sequence>MTVPPTMIVMEGKAAGAQKYIKVEQLYRVVLLGNTEAEKSSLANAMFGEDVFQVNNTECQTESKSLHGRRITLINTPDFSGPGRSEEELKPEILRCVTECTPGPHAFLIVLKVETSTEQQQQQQKAVIEKINQYFSEEVFKYAAVVFTQDGPDSDEMKIKQFIDQNKYLSDLVKKCKGRFHIINKYNGQGYSSQFKVVDLLNTVGQVVKENKGVCYTSKMLPQADTHNKANSSVSKNEMIKLAGAAAESMAKAFSRSAVVVLTSGSTNAIEKDGTATDEKEGENVEGKATSKRTNNGQKEMTKEEGGGGRKNEKHATSEKMNDEQTEMTKDEKAAAGGGKKEEDSTMNDEHTEMTKEGEEEEEEEEEEGGRKNEEHVTLEKMNDEQTEMTKEENGEIAKEKEERKNEGEVAKETKEAQERKTTGKSNELEQDEGPNKTQEEIEESGEKLQEDTQEKTEGKREDKPHKKVQESAGENKLGGGASAGGGTAARGVVTAGVLLTAAS</sequence>
<dbReference type="GO" id="GO:0005525">
    <property type="term" value="F:GTP binding"/>
    <property type="evidence" value="ECO:0007669"/>
    <property type="project" value="UniProtKB-KW"/>
</dbReference>
<evidence type="ECO:0000256" key="4">
    <source>
        <dbReference type="SAM" id="MobiDB-lite"/>
    </source>
</evidence>
<accession>A0A3Q2WLD7</accession>
<dbReference type="PROSITE" id="PS51720">
    <property type="entry name" value="G_AIG1"/>
    <property type="match status" value="1"/>
</dbReference>
<evidence type="ECO:0000256" key="1">
    <source>
        <dbReference type="ARBA" id="ARBA00008535"/>
    </source>
</evidence>
<dbReference type="InterPro" id="IPR006703">
    <property type="entry name" value="G_AIG1"/>
</dbReference>
<evidence type="ECO:0000256" key="3">
    <source>
        <dbReference type="ARBA" id="ARBA00023134"/>
    </source>
</evidence>
<feature type="compositionally biased region" description="Basic and acidic residues" evidence="4">
    <location>
        <begin position="300"/>
        <end position="357"/>
    </location>
</feature>
<evidence type="ECO:0000256" key="2">
    <source>
        <dbReference type="ARBA" id="ARBA00022741"/>
    </source>
</evidence>
<keyword evidence="7" id="KW-1185">Reference proteome</keyword>
<keyword evidence="2" id="KW-0547">Nucleotide-binding</keyword>
<organism evidence="6 7">
    <name type="scientific">Haplochromis burtoni</name>
    <name type="common">Burton's mouthbrooder</name>
    <name type="synonym">Chromis burtoni</name>
    <dbReference type="NCBI Taxonomy" id="8153"/>
    <lineage>
        <taxon>Eukaryota</taxon>
        <taxon>Metazoa</taxon>
        <taxon>Chordata</taxon>
        <taxon>Craniata</taxon>
        <taxon>Vertebrata</taxon>
        <taxon>Euteleostomi</taxon>
        <taxon>Actinopterygii</taxon>
        <taxon>Neopterygii</taxon>
        <taxon>Teleostei</taxon>
        <taxon>Neoteleostei</taxon>
        <taxon>Acanthomorphata</taxon>
        <taxon>Ovalentaria</taxon>
        <taxon>Cichlomorphae</taxon>
        <taxon>Cichliformes</taxon>
        <taxon>Cichlidae</taxon>
        <taxon>African cichlids</taxon>
        <taxon>Pseudocrenilabrinae</taxon>
        <taxon>Haplochromini</taxon>
        <taxon>Haplochromis</taxon>
    </lineage>
</organism>
<feature type="compositionally biased region" description="Basic and acidic residues" evidence="4">
    <location>
        <begin position="270"/>
        <end position="286"/>
    </location>
</feature>